<feature type="compositionally biased region" description="Basic residues" evidence="5">
    <location>
        <begin position="1"/>
        <end position="32"/>
    </location>
</feature>
<evidence type="ECO:0000313" key="7">
    <source>
        <dbReference type="EMBL" id="QLG71591.1"/>
    </source>
</evidence>
<evidence type="ECO:0000256" key="4">
    <source>
        <dbReference type="ARBA" id="ARBA00038288"/>
    </source>
</evidence>
<evidence type="ECO:0000259" key="6">
    <source>
        <dbReference type="PROSITE" id="PS51714"/>
    </source>
</evidence>
<dbReference type="GeneID" id="59235253"/>
<keyword evidence="8" id="KW-1185">Reference proteome</keyword>
<dbReference type="GO" id="GO:0034511">
    <property type="term" value="F:U3 snoRNA binding"/>
    <property type="evidence" value="ECO:0007669"/>
    <property type="project" value="TreeGrafter"/>
</dbReference>
<dbReference type="SMART" id="SM00785">
    <property type="entry name" value="AARP2CN"/>
    <property type="match status" value="1"/>
</dbReference>
<dbReference type="GO" id="GO:0030688">
    <property type="term" value="C:preribosome, small subunit precursor"/>
    <property type="evidence" value="ECO:0007669"/>
    <property type="project" value="TreeGrafter"/>
</dbReference>
<organism evidence="7 8">
    <name type="scientific">Zygotorulaspora mrakii</name>
    <name type="common">Zygosaccharomyces mrakii</name>
    <dbReference type="NCBI Taxonomy" id="42260"/>
    <lineage>
        <taxon>Eukaryota</taxon>
        <taxon>Fungi</taxon>
        <taxon>Dikarya</taxon>
        <taxon>Ascomycota</taxon>
        <taxon>Saccharomycotina</taxon>
        <taxon>Saccharomycetes</taxon>
        <taxon>Saccharomycetales</taxon>
        <taxon>Saccharomycetaceae</taxon>
        <taxon>Zygotorulaspora</taxon>
    </lineage>
</organism>
<dbReference type="GO" id="GO:0000479">
    <property type="term" value="P:endonucleolytic cleavage of tricistronic rRNA transcript (SSU-rRNA, 5.8S rRNA, LSU-rRNA)"/>
    <property type="evidence" value="ECO:0007669"/>
    <property type="project" value="TreeGrafter"/>
</dbReference>
<dbReference type="Pfam" id="PF04950">
    <property type="entry name" value="RIBIOP_C"/>
    <property type="match status" value="1"/>
</dbReference>
<dbReference type="Proteomes" id="UP000509704">
    <property type="component" value="Chromosome 2"/>
</dbReference>
<evidence type="ECO:0000256" key="1">
    <source>
        <dbReference type="ARBA" id="ARBA00004604"/>
    </source>
</evidence>
<dbReference type="InterPro" id="IPR039761">
    <property type="entry name" value="Bms1/Tsr1"/>
</dbReference>
<dbReference type="Pfam" id="PF08142">
    <property type="entry name" value="AARP2CN"/>
    <property type="match status" value="1"/>
</dbReference>
<dbReference type="InterPro" id="IPR007034">
    <property type="entry name" value="BMS1_TSR1_C"/>
</dbReference>
<dbReference type="OrthoDB" id="119302at2759"/>
<reference evidence="7 8" key="1">
    <citation type="submission" date="2020-07" db="EMBL/GenBank/DDBJ databases">
        <title>The yeast mating-type switching endonuclease HO is a domesticated member of an unorthodox homing genetic element family.</title>
        <authorList>
            <person name="Coughlan A.Y."/>
            <person name="Lombardi L."/>
            <person name="Braun-Galleani S."/>
            <person name="Martos A.R."/>
            <person name="Galeote V."/>
            <person name="Bigey F."/>
            <person name="Dequin S."/>
            <person name="Byrne K.P."/>
            <person name="Wolfe K.H."/>
        </authorList>
    </citation>
    <scope>NUCLEOTIDE SEQUENCE [LARGE SCALE GENOMIC DNA]</scope>
    <source>
        <strain evidence="7 8">NRRL Y-6702</strain>
    </source>
</reference>
<dbReference type="InterPro" id="IPR012948">
    <property type="entry name" value="AARP2CN"/>
</dbReference>
<feature type="domain" description="Bms1-type G" evidence="6">
    <location>
        <begin position="83"/>
        <end position="249"/>
    </location>
</feature>
<dbReference type="PANTHER" id="PTHR12858">
    <property type="entry name" value="RIBOSOME BIOGENESIS PROTEIN"/>
    <property type="match status" value="1"/>
</dbReference>
<keyword evidence="3" id="KW-0539">Nucleus</keyword>
<feature type="compositionally biased region" description="Low complexity" evidence="5">
    <location>
        <begin position="40"/>
        <end position="52"/>
    </location>
</feature>
<comment type="subcellular location">
    <subcellularLocation>
        <location evidence="1">Nucleus</location>
        <location evidence="1">Nucleolus</location>
    </subcellularLocation>
</comment>
<comment type="similarity">
    <text evidence="4">Belongs to the TRAFAC class translation factor GTPase superfamily. Bms1-like GTPase family. TSR1 subfamily.</text>
</comment>
<evidence type="ECO:0000313" key="8">
    <source>
        <dbReference type="Proteomes" id="UP000509704"/>
    </source>
</evidence>
<dbReference type="GO" id="GO:0005730">
    <property type="term" value="C:nucleolus"/>
    <property type="evidence" value="ECO:0007669"/>
    <property type="project" value="UniProtKB-SubCell"/>
</dbReference>
<dbReference type="PANTHER" id="PTHR12858:SF1">
    <property type="entry name" value="PRE-RRNA-PROCESSING PROTEIN TSR1 HOMOLOG"/>
    <property type="match status" value="1"/>
</dbReference>
<dbReference type="GO" id="GO:0003924">
    <property type="term" value="F:GTPase activity"/>
    <property type="evidence" value="ECO:0007669"/>
    <property type="project" value="TreeGrafter"/>
</dbReference>
<dbReference type="GO" id="GO:0005525">
    <property type="term" value="F:GTP binding"/>
    <property type="evidence" value="ECO:0007669"/>
    <property type="project" value="TreeGrafter"/>
</dbReference>
<dbReference type="InterPro" id="IPR030387">
    <property type="entry name" value="G_Bms1/Tsr1_dom"/>
</dbReference>
<dbReference type="PROSITE" id="PS51714">
    <property type="entry name" value="G_BMS1"/>
    <property type="match status" value="1"/>
</dbReference>
<dbReference type="AlphaFoldDB" id="A0A7H9AZ35"/>
<sequence length="794" mass="90792">MAGHSHRSSIKNGHKGFKSRHSSKGALKRIYKGKVEKNSKSSNGSSGKPQSKLQRKNAARQLRQQKIMDTGEMRKLFEGSSGADKIITIIPLANDVDPLDIYRKLLASAEVDDVLAESTEGPFVKNLYIKKYKGNLKIVSPDMSNFLQILDCAKVSDYVIFGLSGTSEVDTQVGEQIIRALELQGIASYMGVVSNLSEVHPKEKFQLDVKKSLESYFKHFFPNEDRVYNLEKLSESSNALRVLCQKYPREVKWRDDRGYVVADEIDFVERDLEYGELVVEGTVRGNGFHANRLVHIPELGDFQLTRIEKCKSSARKRKQQHSSNEDLNLDLNHVFESTDNRETLDDYAPTDYDVGECYEDEEFEYDNLKSARYDGHGFLPGVQQSKSASTVPKGTSEYQAKWYLNDVEEVSEGVVDDDFQDLQDLDEDEEIVDSNVDFDSNGGSELMEVEEDMSIDGDQEPMFVDLSPEEEENQLNAYRDLEKEDREFPDEIELKPNESAIERLKRYRGLKNLYNCNWDVDEKDPHAPTEWNRVLRISNYKNTRAKIIKDTKKEAQVSAGDVIRLYIKFPKVLLSKIVDCKRVMFAVYGLLLHEHKNAVVNFSLQRWEEFDQPVPSKEPLIVQYGVRRYKINPIFSAASNSPNNVHKYERFLHPDSISVATCIAPVDFTQSPAIFFKQSPNDPKGIELIGSGTFLNTDYTRILAKRVVLTGFPFRFNKNVLTARYMFFNAEDVEWFKSIPLFTPKGRSGFIKEALGTHGYFKATFDGKLSAEDVVAMSLYKRIWPRASERWVSN</sequence>
<evidence type="ECO:0000256" key="5">
    <source>
        <dbReference type="SAM" id="MobiDB-lite"/>
    </source>
</evidence>
<feature type="region of interest" description="Disordered" evidence="5">
    <location>
        <begin position="1"/>
        <end position="62"/>
    </location>
</feature>
<dbReference type="RefSeq" id="XP_037143319.1">
    <property type="nucleotide sequence ID" value="XM_037287424.1"/>
</dbReference>
<dbReference type="SMART" id="SM01362">
    <property type="entry name" value="DUF663"/>
    <property type="match status" value="1"/>
</dbReference>
<name>A0A7H9AZ35_ZYGMR</name>
<evidence type="ECO:0000256" key="3">
    <source>
        <dbReference type="ARBA" id="ARBA00023242"/>
    </source>
</evidence>
<evidence type="ECO:0000256" key="2">
    <source>
        <dbReference type="ARBA" id="ARBA00022517"/>
    </source>
</evidence>
<dbReference type="EMBL" id="CP058605">
    <property type="protein sequence ID" value="QLG71591.1"/>
    <property type="molecule type" value="Genomic_DNA"/>
</dbReference>
<gene>
    <name evidence="7" type="ORF">HG535_0B06360</name>
</gene>
<dbReference type="GO" id="GO:0000462">
    <property type="term" value="P:maturation of SSU-rRNA from tricistronic rRNA transcript (SSU-rRNA, 5.8S rRNA, LSU-rRNA)"/>
    <property type="evidence" value="ECO:0007669"/>
    <property type="project" value="TreeGrafter"/>
</dbReference>
<accession>A0A7H9AZ35</accession>
<dbReference type="KEGG" id="zmk:HG535_0B06360"/>
<dbReference type="Pfam" id="PF22298">
    <property type="entry name" value="Tsr1_G-like"/>
    <property type="match status" value="1"/>
</dbReference>
<keyword evidence="2" id="KW-0690">Ribosome biogenesis</keyword>
<proteinExistence type="inferred from homology"/>
<protein>
    <recommendedName>
        <fullName evidence="6">Bms1-type G domain-containing protein</fullName>
    </recommendedName>
</protein>